<dbReference type="Pfam" id="PF08885">
    <property type="entry name" value="GSCFA"/>
    <property type="match status" value="1"/>
</dbReference>
<dbReference type="GO" id="GO:0016787">
    <property type="term" value="F:hydrolase activity"/>
    <property type="evidence" value="ECO:0007669"/>
    <property type="project" value="UniProtKB-KW"/>
</dbReference>
<keyword evidence="2" id="KW-0378">Hydrolase</keyword>
<dbReference type="Gene3D" id="3.40.50.1110">
    <property type="entry name" value="SGNH hydrolase"/>
    <property type="match status" value="1"/>
</dbReference>
<keyword evidence="3" id="KW-1185">Reference proteome</keyword>
<evidence type="ECO:0000313" key="3">
    <source>
        <dbReference type="Proteomes" id="UP001262582"/>
    </source>
</evidence>
<gene>
    <name evidence="2" type="ORF">RM539_03275</name>
</gene>
<reference evidence="2 3" key="1">
    <citation type="submission" date="2023-09" db="EMBL/GenBank/DDBJ databases">
        <authorList>
            <person name="Rey-Velasco X."/>
        </authorList>
    </citation>
    <scope>NUCLEOTIDE SEQUENCE [LARGE SCALE GENOMIC DNA]</scope>
    <source>
        <strain evidence="2 3">F117</strain>
    </source>
</reference>
<evidence type="ECO:0000313" key="2">
    <source>
        <dbReference type="EMBL" id="MDT0675603.1"/>
    </source>
</evidence>
<dbReference type="EC" id="3.1.-.-" evidence="2"/>
<dbReference type="RefSeq" id="WP_311502006.1">
    <property type="nucleotide sequence ID" value="NZ_JAVRHK010000002.1"/>
</dbReference>
<dbReference type="SUPFAM" id="SSF52266">
    <property type="entry name" value="SGNH hydrolase"/>
    <property type="match status" value="1"/>
</dbReference>
<dbReference type="InterPro" id="IPR014982">
    <property type="entry name" value="GSCFA"/>
</dbReference>
<dbReference type="InterPro" id="IPR036514">
    <property type="entry name" value="SGNH_hydro_sf"/>
</dbReference>
<sequence>MKFRTIIPAEEQQPKINYHSKIFMLGSCFTGNIGEKLDYFKFQNYRNPFGIFFHPLAIENFLERLVSKYKFKDEDVFRQNEQWHCFEAHSELSSSNKKNLLQDLNSGLRNSDKFLKSATHIVITLGTGWGYYHKDLGITVANCHKVPQQEFEKRLMTVDEIRQSLLQILSSIHLINPNASVIFNISPVRHLKDGFVDNQWSKANLIAALQQCLAEFSQNEEWNRTLSYFPSYEIMMDELRDYRFYAEDMLHPNKTAVEYIWNHFYEVWVSSDAEGTMKEVEKIQKSLSHRSFNSKSRAHQKFQKQLQDRINDLRSQFSHIRF</sequence>
<accession>A0ABU3D3K6</accession>
<protein>
    <submittedName>
        <fullName evidence="2">GSCFA domain-containing protein</fullName>
        <ecNumber evidence="2">3.1.-.-</ecNumber>
    </submittedName>
</protein>
<feature type="domain" description="GSCFA" evidence="1">
    <location>
        <begin position="21"/>
        <end position="264"/>
    </location>
</feature>
<evidence type="ECO:0000259" key="1">
    <source>
        <dbReference type="Pfam" id="PF08885"/>
    </source>
</evidence>
<comment type="caution">
    <text evidence="2">The sequence shown here is derived from an EMBL/GenBank/DDBJ whole genome shotgun (WGS) entry which is preliminary data.</text>
</comment>
<organism evidence="2 3">
    <name type="scientific">Autumnicola musiva</name>
    <dbReference type="NCBI Taxonomy" id="3075589"/>
    <lineage>
        <taxon>Bacteria</taxon>
        <taxon>Pseudomonadati</taxon>
        <taxon>Bacteroidota</taxon>
        <taxon>Flavobacteriia</taxon>
        <taxon>Flavobacteriales</taxon>
        <taxon>Flavobacteriaceae</taxon>
        <taxon>Autumnicola</taxon>
    </lineage>
</organism>
<dbReference type="EMBL" id="JAVRHK010000002">
    <property type="protein sequence ID" value="MDT0675603.1"/>
    <property type="molecule type" value="Genomic_DNA"/>
</dbReference>
<dbReference type="Proteomes" id="UP001262582">
    <property type="component" value="Unassembled WGS sequence"/>
</dbReference>
<proteinExistence type="predicted"/>
<name>A0ABU3D3K6_9FLAO</name>